<dbReference type="AlphaFoldDB" id="A0A420I3N4"/>
<dbReference type="EMBL" id="MCFK01002011">
    <property type="protein sequence ID" value="RKF64266.1"/>
    <property type="molecule type" value="Genomic_DNA"/>
</dbReference>
<keyword evidence="3" id="KW-1185">Reference proteome</keyword>
<accession>A0A420I3N4</accession>
<feature type="compositionally biased region" description="Basic and acidic residues" evidence="1">
    <location>
        <begin position="436"/>
        <end position="466"/>
    </location>
</feature>
<sequence length="477" mass="52941">MILKPSWGLSAVYTNTSRCFNSYEGQTMTYNTPFGHGEYLKVKERSHFNIEGPYNTTFSPLVLDCEWCEDIDYSNNQTNPLTGRYANFYVDDHSVPPFSNVGGDNKVAWHWVGKGRTMNGQDMIRKLFLKTGDKDNKSIWSVGGLQEALINLNNWRSPSGIEVSNQFIGRTPGTNYLAWQLVVQVKPINCTDIKVIIDGKEISGCESTEDAWLKNGPLNRSGPSLLNNYTFKGASNSGLHAQALVLQVEGEATLFVLELGDSKSDRRVDIYGPVLYGQKLMPRALIDIKGVTMAKPVFEDYRVCVAGQERKIIKRINKESVLAMLTIPALLIGMAVIMSTLAHPAIQSSTGELLLAGAGALPGGCVRRDFRKGIWEKLFKPEGLLTRGMSFWINEGLDHTVLKASDFEIEVAQEMQCNIRVPTSMMSEAFRFAEGSGRHEEVGERHTSARMNEDTGADPIRDERGQQKVAQTGTGNK</sequence>
<name>A0A420I3N4_9PEZI</name>
<feature type="compositionally biased region" description="Polar residues" evidence="1">
    <location>
        <begin position="468"/>
        <end position="477"/>
    </location>
</feature>
<evidence type="ECO:0000313" key="2">
    <source>
        <dbReference type="EMBL" id="RKF64266.1"/>
    </source>
</evidence>
<comment type="caution">
    <text evidence="2">The sequence shown here is derived from an EMBL/GenBank/DDBJ whole genome shotgun (WGS) entry which is preliminary data.</text>
</comment>
<evidence type="ECO:0000313" key="3">
    <source>
        <dbReference type="Proteomes" id="UP000286134"/>
    </source>
</evidence>
<evidence type="ECO:0000256" key="1">
    <source>
        <dbReference type="SAM" id="MobiDB-lite"/>
    </source>
</evidence>
<proteinExistence type="predicted"/>
<protein>
    <submittedName>
        <fullName evidence="2">Uncharacterized protein</fullName>
    </submittedName>
</protein>
<reference evidence="2 3" key="1">
    <citation type="journal article" date="2018" name="BMC Genomics">
        <title>Comparative genome analyses reveal sequence features reflecting distinct modes of host-adaptation between dicot and monocot powdery mildew.</title>
        <authorList>
            <person name="Wu Y."/>
            <person name="Ma X."/>
            <person name="Pan Z."/>
            <person name="Kale S.D."/>
            <person name="Song Y."/>
            <person name="King H."/>
            <person name="Zhang Q."/>
            <person name="Presley C."/>
            <person name="Deng X."/>
            <person name="Wei C.I."/>
            <person name="Xiao S."/>
        </authorList>
    </citation>
    <scope>NUCLEOTIDE SEQUENCE [LARGE SCALE GENOMIC DNA]</scope>
    <source>
        <strain evidence="2">UMSG2</strain>
    </source>
</reference>
<gene>
    <name evidence="2" type="ORF">OnM2_020104</name>
</gene>
<organism evidence="2 3">
    <name type="scientific">Erysiphe neolycopersici</name>
    <dbReference type="NCBI Taxonomy" id="212602"/>
    <lineage>
        <taxon>Eukaryota</taxon>
        <taxon>Fungi</taxon>
        <taxon>Dikarya</taxon>
        <taxon>Ascomycota</taxon>
        <taxon>Pezizomycotina</taxon>
        <taxon>Leotiomycetes</taxon>
        <taxon>Erysiphales</taxon>
        <taxon>Erysiphaceae</taxon>
        <taxon>Erysiphe</taxon>
    </lineage>
</organism>
<dbReference type="Proteomes" id="UP000286134">
    <property type="component" value="Unassembled WGS sequence"/>
</dbReference>
<feature type="region of interest" description="Disordered" evidence="1">
    <location>
        <begin position="434"/>
        <end position="477"/>
    </location>
</feature>